<evidence type="ECO:0000256" key="1">
    <source>
        <dbReference type="SAM" id="Phobius"/>
    </source>
</evidence>
<protein>
    <recommendedName>
        <fullName evidence="4">Sodium-dependent transporter</fullName>
    </recommendedName>
</protein>
<gene>
    <name evidence="2" type="ORF">FUSO8_05485</name>
</gene>
<dbReference type="InterPro" id="IPR037272">
    <property type="entry name" value="SNS_sf"/>
</dbReference>
<name>A0AB73C304_9FUSO</name>
<keyword evidence="1" id="KW-1133">Transmembrane helix</keyword>
<sequence length="71" mass="7593">MDVVSIYICPLGALLAAIMFFWVAGKEFVEESVNMGATKKIGSWFFPAGKYLYCFLVLVALIAGALLGGIG</sequence>
<evidence type="ECO:0000313" key="2">
    <source>
        <dbReference type="EMBL" id="KDE72326.1"/>
    </source>
</evidence>
<reference evidence="2 3" key="1">
    <citation type="submission" date="2014-01" db="EMBL/GenBank/DDBJ databases">
        <title>Comparative genomics of Fusobacterium necrophorum wild isolates.</title>
        <authorList>
            <person name="Kittichotirat W."/>
            <person name="Bumgarner R.E."/>
            <person name="Lawrence P."/>
        </authorList>
    </citation>
    <scope>NUCLEOTIDE SEQUENCE [LARGE SCALE GENOMIC DNA]</scope>
    <source>
        <strain evidence="2 3">DJ-2</strain>
    </source>
</reference>
<organism evidence="2 3">
    <name type="scientific">Fusobacterium necrophorum DJ-2</name>
    <dbReference type="NCBI Taxonomy" id="1441737"/>
    <lineage>
        <taxon>Bacteria</taxon>
        <taxon>Fusobacteriati</taxon>
        <taxon>Fusobacteriota</taxon>
        <taxon>Fusobacteriia</taxon>
        <taxon>Fusobacteriales</taxon>
        <taxon>Fusobacteriaceae</taxon>
        <taxon>Fusobacterium</taxon>
    </lineage>
</organism>
<dbReference type="Proteomes" id="UP000027058">
    <property type="component" value="Unassembled WGS sequence"/>
</dbReference>
<accession>A0AB73C304</accession>
<evidence type="ECO:0008006" key="4">
    <source>
        <dbReference type="Google" id="ProtNLM"/>
    </source>
</evidence>
<evidence type="ECO:0000313" key="3">
    <source>
        <dbReference type="Proteomes" id="UP000027058"/>
    </source>
</evidence>
<dbReference type="EMBL" id="JAAH01000059">
    <property type="protein sequence ID" value="KDE72326.1"/>
    <property type="molecule type" value="Genomic_DNA"/>
</dbReference>
<feature type="transmembrane region" description="Helical" evidence="1">
    <location>
        <begin position="44"/>
        <end position="67"/>
    </location>
</feature>
<keyword evidence="1" id="KW-0472">Membrane</keyword>
<dbReference type="AlphaFoldDB" id="A0AB73C304"/>
<proteinExistence type="predicted"/>
<dbReference type="SUPFAM" id="SSF161070">
    <property type="entry name" value="SNF-like"/>
    <property type="match status" value="1"/>
</dbReference>
<feature type="transmembrane region" description="Helical" evidence="1">
    <location>
        <begin position="7"/>
        <end position="24"/>
    </location>
</feature>
<keyword evidence="1" id="KW-0812">Transmembrane</keyword>
<comment type="caution">
    <text evidence="2">The sequence shown here is derived from an EMBL/GenBank/DDBJ whole genome shotgun (WGS) entry which is preliminary data.</text>
</comment>